<keyword evidence="4" id="KW-0012">Acyltransferase</keyword>
<keyword evidence="4" id="KW-0808">Transferase</keyword>
<gene>
    <name evidence="4" type="ORF">F6W70_05805</name>
</gene>
<name>A0AAD4A0B9_MICMQ</name>
<dbReference type="InterPro" id="IPR002656">
    <property type="entry name" value="Acyl_transf_3_dom"/>
</dbReference>
<dbReference type="EMBL" id="WAAQ01000001">
    <property type="protein sequence ID" value="KAB1887915.1"/>
    <property type="molecule type" value="Genomic_DNA"/>
</dbReference>
<sequence length="371" mass="41590">MVFFYHILVFAPIPGPLATVFAQGYYGVTFFFVLSGFVLTWSARPGVSTSTFYWRRFARIWPSHIVALLIAIPVFYTLSAVPEGSFLKPFDPAVLSLSVVLLQGWWVAPLILFSGNPAAWTLTCEAFFYALHPWISRVLVPTLRRGALFIAGGVVLYAFLYRFLVILWPESPLVLVPLPVQRVPEFILGMALAWAMRSGWRPKIPPVVGVGSLAGVIAVSLFAQQFLSGMSVLRHIPTFTNELFTVACALAIVALATRGLEGKRSFFESRLQVKLGEWSFAFYLVHATFIYLALRIFGYQEASWRNLLWFAALLAVDLVAAWALHSLVERPLEKRMRRWKDRKDQKRSRTAAAASSAGGFDPFADENTSTR</sequence>
<reference evidence="4 5" key="1">
    <citation type="submission" date="2019-09" db="EMBL/GenBank/DDBJ databases">
        <title>Whole genome sequencing of Microbacterium maritypicum.</title>
        <authorList>
            <person name="Lenchi N."/>
        </authorList>
    </citation>
    <scope>NUCLEOTIDE SEQUENCE [LARGE SCALE GENOMIC DNA]</scope>
    <source>
        <strain evidence="4 5">DSM 12512</strain>
    </source>
</reference>
<comment type="caution">
    <text evidence="4">The sequence shown here is derived from an EMBL/GenBank/DDBJ whole genome shotgun (WGS) entry which is preliminary data.</text>
</comment>
<dbReference type="PANTHER" id="PTHR23028:SF53">
    <property type="entry name" value="ACYL_TRANSF_3 DOMAIN-CONTAINING PROTEIN"/>
    <property type="match status" value="1"/>
</dbReference>
<dbReference type="Proteomes" id="UP000436027">
    <property type="component" value="Unassembled WGS sequence"/>
</dbReference>
<dbReference type="InterPro" id="IPR050879">
    <property type="entry name" value="Acyltransferase_3"/>
</dbReference>
<feature type="transmembrane region" description="Helical" evidence="2">
    <location>
        <begin position="147"/>
        <end position="168"/>
    </location>
</feature>
<dbReference type="Pfam" id="PF01757">
    <property type="entry name" value="Acyl_transf_3"/>
    <property type="match status" value="1"/>
</dbReference>
<dbReference type="PANTHER" id="PTHR23028">
    <property type="entry name" value="ACETYLTRANSFERASE"/>
    <property type="match status" value="1"/>
</dbReference>
<organism evidence="4 5">
    <name type="scientific">Microbacterium maritypicum</name>
    <name type="common">Microbacterium liquefaciens</name>
    <dbReference type="NCBI Taxonomy" id="33918"/>
    <lineage>
        <taxon>Bacteria</taxon>
        <taxon>Bacillati</taxon>
        <taxon>Actinomycetota</taxon>
        <taxon>Actinomycetes</taxon>
        <taxon>Micrococcales</taxon>
        <taxon>Microbacteriaceae</taxon>
        <taxon>Microbacterium</taxon>
    </lineage>
</organism>
<feature type="transmembrane region" description="Helical" evidence="2">
    <location>
        <begin position="93"/>
        <end position="112"/>
    </location>
</feature>
<feature type="transmembrane region" description="Helical" evidence="2">
    <location>
        <begin position="309"/>
        <end position="328"/>
    </location>
</feature>
<protein>
    <submittedName>
        <fullName evidence="4">Acyltransferase</fullName>
    </submittedName>
</protein>
<dbReference type="GO" id="GO:0016747">
    <property type="term" value="F:acyltransferase activity, transferring groups other than amino-acyl groups"/>
    <property type="evidence" value="ECO:0007669"/>
    <property type="project" value="InterPro"/>
</dbReference>
<evidence type="ECO:0000313" key="5">
    <source>
        <dbReference type="Proteomes" id="UP000436027"/>
    </source>
</evidence>
<feature type="compositionally biased region" description="Basic residues" evidence="1">
    <location>
        <begin position="338"/>
        <end position="349"/>
    </location>
</feature>
<feature type="transmembrane region" description="Helical" evidence="2">
    <location>
        <begin position="207"/>
        <end position="227"/>
    </location>
</feature>
<feature type="region of interest" description="Disordered" evidence="1">
    <location>
        <begin position="338"/>
        <end position="371"/>
    </location>
</feature>
<keyword evidence="2" id="KW-0812">Transmembrane</keyword>
<feature type="transmembrane region" description="Helical" evidence="2">
    <location>
        <begin position="239"/>
        <end position="257"/>
    </location>
</feature>
<feature type="transmembrane region" description="Helical" evidence="2">
    <location>
        <begin position="61"/>
        <end position="81"/>
    </location>
</feature>
<evidence type="ECO:0000313" key="4">
    <source>
        <dbReference type="EMBL" id="KAB1887915.1"/>
    </source>
</evidence>
<keyword evidence="2" id="KW-1133">Transmembrane helix</keyword>
<dbReference type="AlphaFoldDB" id="A0AAD4A0B9"/>
<evidence type="ECO:0000259" key="3">
    <source>
        <dbReference type="Pfam" id="PF01757"/>
    </source>
</evidence>
<dbReference type="GO" id="GO:0009103">
    <property type="term" value="P:lipopolysaccharide biosynthetic process"/>
    <property type="evidence" value="ECO:0007669"/>
    <property type="project" value="TreeGrafter"/>
</dbReference>
<feature type="transmembrane region" description="Helical" evidence="2">
    <location>
        <begin position="278"/>
        <end position="297"/>
    </location>
</feature>
<feature type="transmembrane region" description="Helical" evidence="2">
    <location>
        <begin position="20"/>
        <end position="41"/>
    </location>
</feature>
<feature type="domain" description="Acyltransferase 3" evidence="3">
    <location>
        <begin position="1"/>
        <end position="324"/>
    </location>
</feature>
<evidence type="ECO:0000256" key="1">
    <source>
        <dbReference type="SAM" id="MobiDB-lite"/>
    </source>
</evidence>
<proteinExistence type="predicted"/>
<feature type="transmembrane region" description="Helical" evidence="2">
    <location>
        <begin position="174"/>
        <end position="195"/>
    </location>
</feature>
<keyword evidence="2" id="KW-0472">Membrane</keyword>
<dbReference type="GO" id="GO:0016020">
    <property type="term" value="C:membrane"/>
    <property type="evidence" value="ECO:0007669"/>
    <property type="project" value="TreeGrafter"/>
</dbReference>
<accession>A0AAD4A0B9</accession>
<evidence type="ECO:0000256" key="2">
    <source>
        <dbReference type="SAM" id="Phobius"/>
    </source>
</evidence>